<evidence type="ECO:0000256" key="5">
    <source>
        <dbReference type="ARBA" id="ARBA00022927"/>
    </source>
</evidence>
<comment type="function">
    <text evidence="9">Mitochondrial intermembrane chaperone that participates in the import and insertion of some multi-pass transmembrane proteins into the mitochondrial inner membrane. Also required for the transfer of beta-barrel precursors from the TOM complex to the sorting and assembly machinery (SAM complex) of the outer membrane. Acts as a chaperone-like protein that protects the hydrophobic precursors from aggregation and guide them through the mitochondrial intermembrane space.</text>
</comment>
<dbReference type="Proteomes" id="UP000604046">
    <property type="component" value="Unassembled WGS sequence"/>
</dbReference>
<evidence type="ECO:0000256" key="8">
    <source>
        <dbReference type="ARBA" id="ARBA00023157"/>
    </source>
</evidence>
<protein>
    <recommendedName>
        <fullName evidence="9">Mitochondrial import inner membrane translocase subunit</fullName>
    </recommendedName>
</protein>
<dbReference type="GO" id="GO:0015031">
    <property type="term" value="P:protein transport"/>
    <property type="evidence" value="ECO:0007669"/>
    <property type="project" value="UniProtKB-KW"/>
</dbReference>
<evidence type="ECO:0000256" key="4">
    <source>
        <dbReference type="ARBA" id="ARBA00022833"/>
    </source>
</evidence>
<evidence type="ECO:0000256" key="9">
    <source>
        <dbReference type="RuleBase" id="RU367043"/>
    </source>
</evidence>
<dbReference type="GO" id="GO:0046872">
    <property type="term" value="F:metal ion binding"/>
    <property type="evidence" value="ECO:0007669"/>
    <property type="project" value="UniProtKB-KW"/>
</dbReference>
<dbReference type="EMBL" id="CAJNDS010002186">
    <property type="protein sequence ID" value="CAE7363285.1"/>
    <property type="molecule type" value="Genomic_DNA"/>
</dbReference>
<evidence type="ECO:0000256" key="3">
    <source>
        <dbReference type="ARBA" id="ARBA00022723"/>
    </source>
</evidence>
<dbReference type="PANTHER" id="PTHR11038">
    <property type="entry name" value="MITOCHONDRIAL IMPORT INNER MEMBRANE TRANSLOCASE SUBUNIT TIM10"/>
    <property type="match status" value="1"/>
</dbReference>
<accession>A0A812PUH8</accession>
<reference evidence="11" key="1">
    <citation type="submission" date="2021-02" db="EMBL/GenBank/DDBJ databases">
        <authorList>
            <person name="Dougan E. K."/>
            <person name="Rhodes N."/>
            <person name="Thang M."/>
            <person name="Chan C."/>
        </authorList>
    </citation>
    <scope>NUCLEOTIDE SEQUENCE</scope>
</reference>
<dbReference type="GO" id="GO:0045039">
    <property type="term" value="P:protein insertion into mitochondrial inner membrane"/>
    <property type="evidence" value="ECO:0007669"/>
    <property type="project" value="TreeGrafter"/>
</dbReference>
<evidence type="ECO:0000256" key="1">
    <source>
        <dbReference type="ARBA" id="ARBA00006720"/>
    </source>
</evidence>
<evidence type="ECO:0000256" key="7">
    <source>
        <dbReference type="ARBA" id="ARBA00023128"/>
    </source>
</evidence>
<keyword evidence="9" id="KW-0472">Membrane</keyword>
<dbReference type="InterPro" id="IPR035427">
    <property type="entry name" value="Tim10-like_dom_sf"/>
</dbReference>
<dbReference type="InterPro" id="IPR004217">
    <property type="entry name" value="Tim10-like"/>
</dbReference>
<keyword evidence="3" id="KW-0479">Metal-binding</keyword>
<keyword evidence="2 9" id="KW-0813">Transport</keyword>
<dbReference type="Pfam" id="PF02953">
    <property type="entry name" value="zf-Tim10_DDP"/>
    <property type="match status" value="1"/>
</dbReference>
<dbReference type="Gene3D" id="1.10.287.810">
    <property type="entry name" value="Mitochondrial import inner membrane translocase subunit tim13 like domains"/>
    <property type="match status" value="1"/>
</dbReference>
<keyword evidence="12" id="KW-1185">Reference proteome</keyword>
<evidence type="ECO:0000313" key="11">
    <source>
        <dbReference type="EMBL" id="CAE7363285.1"/>
    </source>
</evidence>
<keyword evidence="6 9" id="KW-0811">Translocation</keyword>
<feature type="domain" description="Tim10-like" evidence="10">
    <location>
        <begin position="71"/>
        <end position="122"/>
    </location>
</feature>
<comment type="caution">
    <text evidence="11">The sequence shown here is derived from an EMBL/GenBank/DDBJ whole genome shotgun (WGS) entry which is preliminary data.</text>
</comment>
<keyword evidence="5 9" id="KW-0653">Protein transport</keyword>
<comment type="subunit">
    <text evidence="9">Heterohexamer.</text>
</comment>
<sequence length="136" mass="15223">MMFIPFSARIDPVHESTTWPSHANNANSSSHWLSDHSVCSRSLRRLHKTMASLIGAQAGQQPQVSPVDMMVAEMKGMADIFFRMQSSCYNKCIASVKEEKLSVGEMSCVDRCVNKFMDVHSKAVHDCCDRALCLRP</sequence>
<comment type="domain">
    <text evidence="9">The twin CX3C motif contains 4 conserved Cys residues that form 2 disulfide bonds in the mitochondrial intermembrane space.</text>
</comment>
<proteinExistence type="inferred from homology"/>
<comment type="subcellular location">
    <subcellularLocation>
        <location evidence="9">Mitochondrion inner membrane</location>
        <topology evidence="9">Peripheral membrane protein</topology>
        <orientation evidence="9">Intermembrane side</orientation>
    </subcellularLocation>
</comment>
<dbReference type="PANTHER" id="PTHR11038:SF16">
    <property type="entry name" value="MITOCHONDRIAL IMPORT INNER MEMBRANE TRANSLOCASE SUBUNIT TIM10"/>
    <property type="match status" value="1"/>
</dbReference>
<keyword evidence="9" id="KW-0143">Chaperone</keyword>
<evidence type="ECO:0000256" key="2">
    <source>
        <dbReference type="ARBA" id="ARBA00022448"/>
    </source>
</evidence>
<evidence type="ECO:0000313" key="12">
    <source>
        <dbReference type="Proteomes" id="UP000604046"/>
    </source>
</evidence>
<evidence type="ECO:0000259" key="10">
    <source>
        <dbReference type="Pfam" id="PF02953"/>
    </source>
</evidence>
<evidence type="ECO:0000256" key="6">
    <source>
        <dbReference type="ARBA" id="ARBA00023010"/>
    </source>
</evidence>
<dbReference type="SUPFAM" id="SSF144122">
    <property type="entry name" value="Tim10-like"/>
    <property type="match status" value="1"/>
</dbReference>
<dbReference type="OrthoDB" id="274922at2759"/>
<organism evidence="11 12">
    <name type="scientific">Symbiodinium natans</name>
    <dbReference type="NCBI Taxonomy" id="878477"/>
    <lineage>
        <taxon>Eukaryota</taxon>
        <taxon>Sar</taxon>
        <taxon>Alveolata</taxon>
        <taxon>Dinophyceae</taxon>
        <taxon>Suessiales</taxon>
        <taxon>Symbiodiniaceae</taxon>
        <taxon>Symbiodinium</taxon>
    </lineage>
</organism>
<keyword evidence="4" id="KW-0862">Zinc</keyword>
<name>A0A812PUH8_9DINO</name>
<dbReference type="GO" id="GO:0005743">
    <property type="term" value="C:mitochondrial inner membrane"/>
    <property type="evidence" value="ECO:0007669"/>
    <property type="project" value="UniProtKB-SubCell"/>
</dbReference>
<keyword evidence="8 9" id="KW-1015">Disulfide bond</keyword>
<keyword evidence="9" id="KW-0999">Mitochondrion inner membrane</keyword>
<gene>
    <name evidence="11" type="primary">Tim10</name>
    <name evidence="11" type="ORF">SNAT2548_LOCUS19620</name>
</gene>
<keyword evidence="7 9" id="KW-0496">Mitochondrion</keyword>
<dbReference type="AlphaFoldDB" id="A0A812PUH8"/>
<comment type="similarity">
    <text evidence="1 9">Belongs to the small Tim family.</text>
</comment>